<protein>
    <submittedName>
        <fullName evidence="3">DnaT-like ssDNA-binding domain-containing protein</fullName>
    </submittedName>
</protein>
<dbReference type="Gene3D" id="1.10.8.1180">
    <property type="match status" value="3"/>
</dbReference>
<dbReference type="InterPro" id="IPR040480">
    <property type="entry name" value="DnaT_DNA_bind"/>
</dbReference>
<proteinExistence type="predicted"/>
<feature type="domain" description="DnaT DNA-binding" evidence="2">
    <location>
        <begin position="148"/>
        <end position="211"/>
    </location>
</feature>
<evidence type="ECO:0000313" key="4">
    <source>
        <dbReference type="Proteomes" id="UP001620597"/>
    </source>
</evidence>
<name>A0ABW8NN15_9GAMM</name>
<dbReference type="Proteomes" id="UP001620597">
    <property type="component" value="Unassembled WGS sequence"/>
</dbReference>
<organism evidence="3 4">
    <name type="scientific">Oceanobacter antarcticus</name>
    <dbReference type="NCBI Taxonomy" id="3133425"/>
    <lineage>
        <taxon>Bacteria</taxon>
        <taxon>Pseudomonadati</taxon>
        <taxon>Pseudomonadota</taxon>
        <taxon>Gammaproteobacteria</taxon>
        <taxon>Oceanospirillales</taxon>
        <taxon>Oceanospirillaceae</taxon>
        <taxon>Oceanobacter</taxon>
    </lineage>
</organism>
<feature type="region of interest" description="Disordered" evidence="1">
    <location>
        <begin position="105"/>
        <end position="145"/>
    </location>
</feature>
<feature type="compositionally biased region" description="Polar residues" evidence="1">
    <location>
        <begin position="105"/>
        <end position="117"/>
    </location>
</feature>
<gene>
    <name evidence="3" type="ORF">WG929_17965</name>
</gene>
<feature type="domain" description="DnaT DNA-binding" evidence="2">
    <location>
        <begin position="311"/>
        <end position="375"/>
    </location>
</feature>
<dbReference type="Pfam" id="PF17948">
    <property type="entry name" value="DnaT"/>
    <property type="match status" value="3"/>
</dbReference>
<sequence length="407" mass="46128">MSSHPLFTDFSIPLSVTLAATIGLEDAVLLTIINQAAVLQHDSSRHGIRLARETVRQQLPFWDDVTIRRTLASLVDKGLVRLHGPMYPESIELVLSFDQSQSTVNASAQQGETSQAMGTGSIGRGSIGRGSIGTGSPSTSAIPTGHQGISNDWQPGADTLTRLQQHGIPTSFIWIQRDAFLLQGQEQGANRNDWNTRFFRFVKKQWVYAQNDAERQRLQQENQLNRSGFNVASDEAAPIGHQWRPSEDALQILQRSGIDQQFIDDAVAEFILYWRERGDALKTWNSKFIQHIRQQWARYSAAMEHSTVPLPIASDWQPSRDCYDILAMAHIDPQFARERVAEFVLYWRDSHQVHNSWNSRFLQYIKQQWARQLSQPTTQGGKNGQTTAEPDYTTVEASLRRLNDTSW</sequence>
<evidence type="ECO:0000313" key="3">
    <source>
        <dbReference type="EMBL" id="MFK4754299.1"/>
    </source>
</evidence>
<feature type="compositionally biased region" description="Gly residues" evidence="1">
    <location>
        <begin position="120"/>
        <end position="133"/>
    </location>
</feature>
<evidence type="ECO:0000259" key="2">
    <source>
        <dbReference type="Pfam" id="PF17948"/>
    </source>
</evidence>
<keyword evidence="4" id="KW-1185">Reference proteome</keyword>
<comment type="caution">
    <text evidence="3">The sequence shown here is derived from an EMBL/GenBank/DDBJ whole genome shotgun (WGS) entry which is preliminary data.</text>
</comment>
<feature type="domain" description="DnaT DNA-binding" evidence="2">
    <location>
        <begin position="238"/>
        <end position="303"/>
    </location>
</feature>
<accession>A0ABW8NN15</accession>
<reference evidence="3 4" key="1">
    <citation type="submission" date="2024-03" db="EMBL/GenBank/DDBJ databases">
        <title>High-quality draft genome sequence of Oceanobacter sp. wDCs-4.</title>
        <authorList>
            <person name="Dong C."/>
        </authorList>
    </citation>
    <scope>NUCLEOTIDE SEQUENCE [LARGE SCALE GENOMIC DNA]</scope>
    <source>
        <strain evidence="4">wDCs-4</strain>
    </source>
</reference>
<evidence type="ECO:0000256" key="1">
    <source>
        <dbReference type="SAM" id="MobiDB-lite"/>
    </source>
</evidence>
<dbReference type="RefSeq" id="WP_416207207.1">
    <property type="nucleotide sequence ID" value="NZ_JBBKTX010000027.1"/>
</dbReference>
<dbReference type="EMBL" id="JBBKTX010000027">
    <property type="protein sequence ID" value="MFK4754299.1"/>
    <property type="molecule type" value="Genomic_DNA"/>
</dbReference>